<proteinExistence type="inferred from homology"/>
<evidence type="ECO:0000256" key="2">
    <source>
        <dbReference type="ARBA" id="ARBA00010371"/>
    </source>
</evidence>
<evidence type="ECO:0000256" key="1">
    <source>
        <dbReference type="ARBA" id="ARBA00004173"/>
    </source>
</evidence>
<dbReference type="EMBL" id="CAJVPV010003003">
    <property type="protein sequence ID" value="CAG8541233.1"/>
    <property type="molecule type" value="Genomic_DNA"/>
</dbReference>
<keyword evidence="6" id="KW-0809">Transit peptide</keyword>
<keyword evidence="5" id="KW-0521">NADP</keyword>
<dbReference type="GO" id="GO:0141148">
    <property type="term" value="F:enoyl-[acyl-carrier-protein] reductase (NADPH) activity"/>
    <property type="evidence" value="ECO:0007669"/>
    <property type="project" value="UniProtKB-EC"/>
</dbReference>
<dbReference type="SUPFAM" id="SSF51735">
    <property type="entry name" value="NAD(P)-binding Rossmann-fold domains"/>
    <property type="match status" value="1"/>
</dbReference>
<keyword evidence="15" id="KW-1185">Reference proteome</keyword>
<dbReference type="PANTHER" id="PTHR43981:SF2">
    <property type="entry name" value="ENOYL-[ACYL-CARRIER-PROTEIN] REDUCTASE, MITOCHONDRIAL"/>
    <property type="match status" value="1"/>
</dbReference>
<evidence type="ECO:0000313" key="14">
    <source>
        <dbReference type="EMBL" id="CAG8541233.1"/>
    </source>
</evidence>
<dbReference type="Proteomes" id="UP000789342">
    <property type="component" value="Unassembled WGS sequence"/>
</dbReference>
<evidence type="ECO:0000256" key="6">
    <source>
        <dbReference type="ARBA" id="ARBA00022946"/>
    </source>
</evidence>
<dbReference type="PANTHER" id="PTHR43981">
    <property type="entry name" value="ENOYL-[ACYL-CARRIER-PROTEIN] REDUCTASE, MITOCHONDRIAL"/>
    <property type="match status" value="1"/>
</dbReference>
<evidence type="ECO:0000256" key="8">
    <source>
        <dbReference type="ARBA" id="ARBA00023098"/>
    </source>
</evidence>
<dbReference type="OrthoDB" id="7482721at2759"/>
<dbReference type="EC" id="1.3.1.104" evidence="11"/>
<comment type="similarity">
    <text evidence="2">Belongs to the zinc-containing alcohol dehydrogenase family. Quinone oxidoreductase subfamily.</text>
</comment>
<feature type="domain" description="Enoyl reductase (ER)" evidence="13">
    <location>
        <begin position="30"/>
        <end position="336"/>
    </location>
</feature>
<feature type="non-terminal residue" evidence="14">
    <location>
        <position position="367"/>
    </location>
</feature>
<name>A0A9N9FJK5_9GLOM</name>
<dbReference type="Pfam" id="PF08240">
    <property type="entry name" value="ADH_N"/>
    <property type="match status" value="1"/>
</dbReference>
<keyword evidence="9" id="KW-0496">Mitochondrion</keyword>
<gene>
    <name evidence="14" type="ORF">AMORRO_LOCUS5136</name>
</gene>
<evidence type="ECO:0000256" key="12">
    <source>
        <dbReference type="ARBA" id="ARBA00048843"/>
    </source>
</evidence>
<comment type="subcellular location">
    <subcellularLocation>
        <location evidence="1">Mitochondrion</location>
    </subcellularLocation>
</comment>
<evidence type="ECO:0000256" key="9">
    <source>
        <dbReference type="ARBA" id="ARBA00023128"/>
    </source>
</evidence>
<evidence type="ECO:0000256" key="10">
    <source>
        <dbReference type="ARBA" id="ARBA00023160"/>
    </source>
</evidence>
<keyword evidence="3" id="KW-0444">Lipid biosynthesis</keyword>
<dbReference type="GO" id="GO:0006633">
    <property type="term" value="P:fatty acid biosynthetic process"/>
    <property type="evidence" value="ECO:0007669"/>
    <property type="project" value="UniProtKB-KW"/>
</dbReference>
<evidence type="ECO:0000256" key="5">
    <source>
        <dbReference type="ARBA" id="ARBA00022857"/>
    </source>
</evidence>
<dbReference type="InterPro" id="IPR036291">
    <property type="entry name" value="NAD(P)-bd_dom_sf"/>
</dbReference>
<dbReference type="AlphaFoldDB" id="A0A9N9FJK5"/>
<evidence type="ECO:0000256" key="11">
    <source>
        <dbReference type="ARBA" id="ARBA00038963"/>
    </source>
</evidence>
<dbReference type="InterPro" id="IPR051034">
    <property type="entry name" value="Mito_Enoyl-ACP_Reductase"/>
</dbReference>
<dbReference type="Gene3D" id="3.90.180.10">
    <property type="entry name" value="Medium-chain alcohol dehydrogenases, catalytic domain"/>
    <property type="match status" value="1"/>
</dbReference>
<sequence>ARAVVYSKYGKPEEVLRVISHKLPPLTSNTLHLRFLASPITQSDIQQIEGTFLIKPKFTKTLGSLKFKDEVAIGGNEGVAEVIAVGKNVKNIKIGDKVVMSKIGFGTWRTYAEATEDDILRLPISIGTYQAATLRSNIFCAYRLLKDYAHLKKGDFIVQNGANGGVGRAVIQLAKAWGIKTINIIRDRPISGRSEVETQLAMLGANYVIEEFEWPSQNTLYRWTGDPTGKNVSLALNTMGGQSILMMSHILRDESQMVTYGTFPKITSLSIPKIEISTDSLMVQEIVYRGFWLPKWLQTHSREEKVKMLNDVIHLVKEGKLNDVPHSVIDWGDVEDDEEKLKDELLKMFEHVGVEFTGRKQVIRFQT</sequence>
<keyword evidence="8" id="KW-0443">Lipid metabolism</keyword>
<comment type="caution">
    <text evidence="14">The sequence shown here is derived from an EMBL/GenBank/DDBJ whole genome shotgun (WGS) entry which is preliminary data.</text>
</comment>
<dbReference type="InterPro" id="IPR013154">
    <property type="entry name" value="ADH-like_N"/>
</dbReference>
<keyword evidence="10" id="KW-0275">Fatty acid biosynthesis</keyword>
<protein>
    <recommendedName>
        <fullName evidence="11">enoyl-[acyl-carrier-protein] reductase</fullName>
        <ecNumber evidence="11">1.3.1.104</ecNumber>
    </recommendedName>
</protein>
<evidence type="ECO:0000313" key="15">
    <source>
        <dbReference type="Proteomes" id="UP000789342"/>
    </source>
</evidence>
<dbReference type="InterPro" id="IPR020843">
    <property type="entry name" value="ER"/>
</dbReference>
<accession>A0A9N9FJK5</accession>
<dbReference type="SUPFAM" id="SSF50129">
    <property type="entry name" value="GroES-like"/>
    <property type="match status" value="1"/>
</dbReference>
<dbReference type="GO" id="GO:0005739">
    <property type="term" value="C:mitochondrion"/>
    <property type="evidence" value="ECO:0007669"/>
    <property type="project" value="UniProtKB-SubCell"/>
</dbReference>
<evidence type="ECO:0000256" key="4">
    <source>
        <dbReference type="ARBA" id="ARBA00022832"/>
    </source>
</evidence>
<evidence type="ECO:0000256" key="3">
    <source>
        <dbReference type="ARBA" id="ARBA00022516"/>
    </source>
</evidence>
<dbReference type="InterPro" id="IPR011032">
    <property type="entry name" value="GroES-like_sf"/>
</dbReference>
<comment type="catalytic activity">
    <reaction evidence="12">
        <text>a 2,3-saturated acyl-[ACP] + NADP(+) = a (2E)-enoyl-[ACP] + NADPH + H(+)</text>
        <dbReference type="Rhea" id="RHEA:22564"/>
        <dbReference type="Rhea" id="RHEA-COMP:9925"/>
        <dbReference type="Rhea" id="RHEA-COMP:9926"/>
        <dbReference type="ChEBI" id="CHEBI:15378"/>
        <dbReference type="ChEBI" id="CHEBI:57783"/>
        <dbReference type="ChEBI" id="CHEBI:58349"/>
        <dbReference type="ChEBI" id="CHEBI:78784"/>
        <dbReference type="ChEBI" id="CHEBI:78785"/>
        <dbReference type="EC" id="1.3.1.104"/>
    </reaction>
</comment>
<organism evidence="14 15">
    <name type="scientific">Acaulospora morrowiae</name>
    <dbReference type="NCBI Taxonomy" id="94023"/>
    <lineage>
        <taxon>Eukaryota</taxon>
        <taxon>Fungi</taxon>
        <taxon>Fungi incertae sedis</taxon>
        <taxon>Mucoromycota</taxon>
        <taxon>Glomeromycotina</taxon>
        <taxon>Glomeromycetes</taxon>
        <taxon>Diversisporales</taxon>
        <taxon>Acaulosporaceae</taxon>
        <taxon>Acaulospora</taxon>
    </lineage>
</organism>
<dbReference type="Gene3D" id="3.40.50.720">
    <property type="entry name" value="NAD(P)-binding Rossmann-like Domain"/>
    <property type="match status" value="1"/>
</dbReference>
<evidence type="ECO:0000256" key="7">
    <source>
        <dbReference type="ARBA" id="ARBA00023002"/>
    </source>
</evidence>
<reference evidence="14" key="1">
    <citation type="submission" date="2021-06" db="EMBL/GenBank/DDBJ databases">
        <authorList>
            <person name="Kallberg Y."/>
            <person name="Tangrot J."/>
            <person name="Rosling A."/>
        </authorList>
    </citation>
    <scope>NUCLEOTIDE SEQUENCE</scope>
    <source>
        <strain evidence="14">CL551</strain>
    </source>
</reference>
<evidence type="ECO:0000259" key="13">
    <source>
        <dbReference type="SMART" id="SM00829"/>
    </source>
</evidence>
<dbReference type="CDD" id="cd08290">
    <property type="entry name" value="ETR"/>
    <property type="match status" value="1"/>
</dbReference>
<keyword evidence="4" id="KW-0276">Fatty acid metabolism</keyword>
<keyword evidence="7" id="KW-0560">Oxidoreductase</keyword>
<dbReference type="SMART" id="SM00829">
    <property type="entry name" value="PKS_ER"/>
    <property type="match status" value="1"/>
</dbReference>